<comment type="catalytic activity">
    <reaction evidence="1">
        <text>a beta-lactam + H2O = a substituted beta-amino acid</text>
        <dbReference type="Rhea" id="RHEA:20401"/>
        <dbReference type="ChEBI" id="CHEBI:15377"/>
        <dbReference type="ChEBI" id="CHEBI:35627"/>
        <dbReference type="ChEBI" id="CHEBI:140347"/>
        <dbReference type="EC" id="3.5.2.6"/>
    </reaction>
</comment>
<dbReference type="EC" id="3.5.2.6" evidence="3"/>
<evidence type="ECO:0000313" key="7">
    <source>
        <dbReference type="EMBL" id="RQP25568.1"/>
    </source>
</evidence>
<comment type="caution">
    <text evidence="7">The sequence shown here is derived from an EMBL/GenBank/DDBJ whole genome shotgun (WGS) entry which is preliminary data.</text>
</comment>
<dbReference type="GO" id="GO:0008800">
    <property type="term" value="F:beta-lactamase activity"/>
    <property type="evidence" value="ECO:0007669"/>
    <property type="project" value="UniProtKB-EC"/>
</dbReference>
<gene>
    <name evidence="7" type="primary">bla</name>
    <name evidence="7" type="ORF">DZC73_00355</name>
</gene>
<dbReference type="RefSeq" id="WP_124538221.1">
    <property type="nucleotide sequence ID" value="NZ_QUSW01000001.1"/>
</dbReference>
<feature type="signal peptide" evidence="5">
    <location>
        <begin position="1"/>
        <end position="22"/>
    </location>
</feature>
<reference evidence="7 8" key="1">
    <citation type="submission" date="2018-08" db="EMBL/GenBank/DDBJ databases">
        <authorList>
            <person name="Khan S.A."/>
            <person name="Jeon C.O."/>
            <person name="Chun B.H."/>
            <person name="Jeong S.E."/>
        </authorList>
    </citation>
    <scope>NUCLEOTIDE SEQUENCE [LARGE SCALE GENOMIC DNA]</scope>
    <source>
        <strain evidence="7 8">S-16</strain>
    </source>
</reference>
<protein>
    <recommendedName>
        <fullName evidence="3">beta-lactamase</fullName>
        <ecNumber evidence="3">3.5.2.6</ecNumber>
    </recommendedName>
    <alternativeName>
        <fullName evidence="4">Penicillinase</fullName>
    </alternativeName>
</protein>
<name>A0A3N7HTC8_9BURK</name>
<dbReference type="GO" id="GO:0030655">
    <property type="term" value="P:beta-lactam antibiotic catabolic process"/>
    <property type="evidence" value="ECO:0007669"/>
    <property type="project" value="InterPro"/>
</dbReference>
<keyword evidence="5" id="KW-0732">Signal</keyword>
<reference evidence="7 8" key="2">
    <citation type="submission" date="2018-12" db="EMBL/GenBank/DDBJ databases">
        <title>Rhizobacter gummiphilus sp. nov., a rubber-degrading bacterium isolated from the soil of a botanical garden in Japan.</title>
        <authorList>
            <person name="Shunsuke S.S."/>
        </authorList>
    </citation>
    <scope>NUCLEOTIDE SEQUENCE [LARGE SCALE GENOMIC DNA]</scope>
    <source>
        <strain evidence="7 8">S-16</strain>
    </source>
</reference>
<dbReference type="PRINTS" id="PR00118">
    <property type="entry name" value="BLACTAMASEA"/>
</dbReference>
<evidence type="ECO:0000256" key="5">
    <source>
        <dbReference type="SAM" id="SignalP"/>
    </source>
</evidence>
<evidence type="ECO:0000256" key="1">
    <source>
        <dbReference type="ARBA" id="ARBA00001526"/>
    </source>
</evidence>
<evidence type="ECO:0000256" key="4">
    <source>
        <dbReference type="ARBA" id="ARBA00030171"/>
    </source>
</evidence>
<feature type="chain" id="PRO_5018016537" description="beta-lactamase" evidence="5">
    <location>
        <begin position="23"/>
        <end position="293"/>
    </location>
</feature>
<feature type="domain" description="Beta-lactamase class A catalytic" evidence="6">
    <location>
        <begin position="47"/>
        <end position="264"/>
    </location>
</feature>
<dbReference type="Gene3D" id="3.40.710.10">
    <property type="entry name" value="DD-peptidase/beta-lactamase superfamily"/>
    <property type="match status" value="1"/>
</dbReference>
<dbReference type="NCBIfam" id="NF033103">
    <property type="entry name" value="bla_class_A"/>
    <property type="match status" value="1"/>
</dbReference>
<sequence length="293" mass="30990">MKISRRSLLLAGAAGMAATACASEPEPDREVQAQIADIERETGGQVGVFALDTHTGQHLGHRAGERFAMCSTFKLPLAAAVFARVDRAELSLEQSIAFSERDLVPHAPVAEKHLASGRISLGECCDAMVLLSDNVAANLVLPLIGGPAGFTRFMRTLGDPVTRLDRNEPGLNTNLLGDPRDTTTPQAMAHSLAALLTGEHLSAPSRERLVDLMRRCSTGLQRIRGGLPADWNAGDKTGTGSRGAVNDIAAAWPPGRRPVVISVFLSGSALPASKLNESHTKIARIVARMLGQG</sequence>
<evidence type="ECO:0000256" key="2">
    <source>
        <dbReference type="ARBA" id="ARBA00009009"/>
    </source>
</evidence>
<dbReference type="Proteomes" id="UP000267464">
    <property type="component" value="Unassembled WGS sequence"/>
</dbReference>
<dbReference type="OrthoDB" id="9784149at2"/>
<dbReference type="PANTHER" id="PTHR35333">
    <property type="entry name" value="BETA-LACTAMASE"/>
    <property type="match status" value="1"/>
</dbReference>
<dbReference type="InterPro" id="IPR000871">
    <property type="entry name" value="Beta-lactam_class-A"/>
</dbReference>
<dbReference type="EMBL" id="QUSW01000001">
    <property type="protein sequence ID" value="RQP25568.1"/>
    <property type="molecule type" value="Genomic_DNA"/>
</dbReference>
<dbReference type="PROSITE" id="PS51257">
    <property type="entry name" value="PROKAR_LIPOPROTEIN"/>
    <property type="match status" value="1"/>
</dbReference>
<dbReference type="AlphaFoldDB" id="A0A3N7HTC8"/>
<comment type="similarity">
    <text evidence="2">Belongs to the class-A beta-lactamase family.</text>
</comment>
<dbReference type="InterPro" id="IPR006311">
    <property type="entry name" value="TAT_signal"/>
</dbReference>
<evidence type="ECO:0000313" key="8">
    <source>
        <dbReference type="Proteomes" id="UP000267464"/>
    </source>
</evidence>
<dbReference type="Pfam" id="PF13354">
    <property type="entry name" value="Beta-lactamase2"/>
    <property type="match status" value="1"/>
</dbReference>
<dbReference type="PROSITE" id="PS51318">
    <property type="entry name" value="TAT"/>
    <property type="match status" value="1"/>
</dbReference>
<keyword evidence="8" id="KW-1185">Reference proteome</keyword>
<accession>A0A3N7HTC8</accession>
<dbReference type="InterPro" id="IPR012338">
    <property type="entry name" value="Beta-lactam/transpept-like"/>
</dbReference>
<evidence type="ECO:0000256" key="3">
    <source>
        <dbReference type="ARBA" id="ARBA00012865"/>
    </source>
</evidence>
<proteinExistence type="inferred from homology"/>
<dbReference type="SUPFAM" id="SSF56601">
    <property type="entry name" value="beta-lactamase/transpeptidase-like"/>
    <property type="match status" value="1"/>
</dbReference>
<evidence type="ECO:0000259" key="6">
    <source>
        <dbReference type="Pfam" id="PF13354"/>
    </source>
</evidence>
<organism evidence="7 8">
    <name type="scientific">Piscinibacter terrae</name>
    <dbReference type="NCBI Taxonomy" id="2496871"/>
    <lineage>
        <taxon>Bacteria</taxon>
        <taxon>Pseudomonadati</taxon>
        <taxon>Pseudomonadota</taxon>
        <taxon>Betaproteobacteria</taxon>
        <taxon>Burkholderiales</taxon>
        <taxon>Sphaerotilaceae</taxon>
        <taxon>Piscinibacter</taxon>
    </lineage>
</organism>
<dbReference type="GO" id="GO:0046677">
    <property type="term" value="P:response to antibiotic"/>
    <property type="evidence" value="ECO:0007669"/>
    <property type="project" value="InterPro"/>
</dbReference>
<dbReference type="InterPro" id="IPR045155">
    <property type="entry name" value="Beta-lactam_cat"/>
</dbReference>
<dbReference type="PANTHER" id="PTHR35333:SF3">
    <property type="entry name" value="BETA-LACTAMASE-TYPE TRANSPEPTIDASE FOLD CONTAINING PROTEIN"/>
    <property type="match status" value="1"/>
</dbReference>